<comment type="caution">
    <text evidence="1">The sequence shown here is derived from an EMBL/GenBank/DDBJ whole genome shotgun (WGS) entry which is preliminary data.</text>
</comment>
<feature type="non-terminal residue" evidence="1">
    <location>
        <position position="38"/>
    </location>
</feature>
<dbReference type="AlphaFoldDB" id="X1NV37"/>
<gene>
    <name evidence="1" type="ORF">S06H3_62378</name>
</gene>
<organism evidence="1">
    <name type="scientific">marine sediment metagenome</name>
    <dbReference type="NCBI Taxonomy" id="412755"/>
    <lineage>
        <taxon>unclassified sequences</taxon>
        <taxon>metagenomes</taxon>
        <taxon>ecological metagenomes</taxon>
    </lineage>
</organism>
<reference evidence="1" key="1">
    <citation type="journal article" date="2014" name="Front. Microbiol.">
        <title>High frequency of phylogenetically diverse reductive dehalogenase-homologous genes in deep subseafloor sedimentary metagenomes.</title>
        <authorList>
            <person name="Kawai M."/>
            <person name="Futagami T."/>
            <person name="Toyoda A."/>
            <person name="Takaki Y."/>
            <person name="Nishi S."/>
            <person name="Hori S."/>
            <person name="Arai W."/>
            <person name="Tsubouchi T."/>
            <person name="Morono Y."/>
            <person name="Uchiyama I."/>
            <person name="Ito T."/>
            <person name="Fujiyama A."/>
            <person name="Inagaki F."/>
            <person name="Takami H."/>
        </authorList>
    </citation>
    <scope>NUCLEOTIDE SEQUENCE</scope>
    <source>
        <strain evidence="1">Expedition CK06-06</strain>
    </source>
</reference>
<protein>
    <submittedName>
        <fullName evidence="1">Uncharacterized protein</fullName>
    </submittedName>
</protein>
<dbReference type="EMBL" id="BARV01041106">
    <property type="protein sequence ID" value="GAI47922.1"/>
    <property type="molecule type" value="Genomic_DNA"/>
</dbReference>
<sequence length="38" mass="4785">MKDKYDSKIEILKRKNRFKRYKTIKKLLDITKEDRILD</sequence>
<name>X1NV37_9ZZZZ</name>
<proteinExistence type="predicted"/>
<accession>X1NV37</accession>
<evidence type="ECO:0000313" key="1">
    <source>
        <dbReference type="EMBL" id="GAI47922.1"/>
    </source>
</evidence>